<dbReference type="AlphaFoldDB" id="A0A162B591"/>
<protein>
    <submittedName>
        <fullName evidence="1">Uncharacterized protein</fullName>
    </submittedName>
</protein>
<evidence type="ECO:0000313" key="2">
    <source>
        <dbReference type="EMBL" id="WOG83768.1"/>
    </source>
</evidence>
<reference evidence="2" key="2">
    <citation type="submission" date="2022-03" db="EMBL/GenBank/DDBJ databases">
        <title>Draft title - Genomic analysis of global carrot germplasm unveils the trajectory of domestication and the origin of high carotenoid orange carrot.</title>
        <authorList>
            <person name="Iorizzo M."/>
            <person name="Ellison S."/>
            <person name="Senalik D."/>
            <person name="Macko-Podgorni A."/>
            <person name="Grzebelus D."/>
            <person name="Bostan H."/>
            <person name="Rolling W."/>
            <person name="Curaba J."/>
            <person name="Simon P."/>
        </authorList>
    </citation>
    <scope>NUCLEOTIDE SEQUENCE</scope>
    <source>
        <tissue evidence="2">Leaf</tissue>
    </source>
</reference>
<evidence type="ECO:0000313" key="3">
    <source>
        <dbReference type="Proteomes" id="UP000077755"/>
    </source>
</evidence>
<keyword evidence="3" id="KW-1185">Reference proteome</keyword>
<evidence type="ECO:0000313" key="1">
    <source>
        <dbReference type="EMBL" id="KZN10153.1"/>
    </source>
</evidence>
<dbReference type="EMBL" id="CP093343">
    <property type="protein sequence ID" value="WOG83768.1"/>
    <property type="molecule type" value="Genomic_DNA"/>
</dbReference>
<organism evidence="1">
    <name type="scientific">Daucus carota subsp. sativus</name>
    <name type="common">Carrot</name>
    <dbReference type="NCBI Taxonomy" id="79200"/>
    <lineage>
        <taxon>Eukaryota</taxon>
        <taxon>Viridiplantae</taxon>
        <taxon>Streptophyta</taxon>
        <taxon>Embryophyta</taxon>
        <taxon>Tracheophyta</taxon>
        <taxon>Spermatophyta</taxon>
        <taxon>Magnoliopsida</taxon>
        <taxon>eudicotyledons</taxon>
        <taxon>Gunneridae</taxon>
        <taxon>Pentapetalae</taxon>
        <taxon>asterids</taxon>
        <taxon>campanulids</taxon>
        <taxon>Apiales</taxon>
        <taxon>Apiaceae</taxon>
        <taxon>Apioideae</taxon>
        <taxon>Scandiceae</taxon>
        <taxon>Daucinae</taxon>
        <taxon>Daucus</taxon>
        <taxon>Daucus sect. Daucus</taxon>
    </lineage>
</organism>
<gene>
    <name evidence="1" type="ORF">DCAR_002809</name>
    <name evidence="2" type="ORF">DCAR_0102946</name>
</gene>
<accession>A0A162B591</accession>
<name>A0A162B591_DAUCS</name>
<proteinExistence type="predicted"/>
<dbReference type="Gramene" id="KZN10153">
    <property type="protein sequence ID" value="KZN10153"/>
    <property type="gene ID" value="DCAR_002809"/>
</dbReference>
<reference evidence="1" key="1">
    <citation type="journal article" date="2016" name="Nat. Genet.">
        <title>A high-quality carrot genome assembly provides new insights into carotenoid accumulation and asterid genome evolution.</title>
        <authorList>
            <person name="Iorizzo M."/>
            <person name="Ellison S."/>
            <person name="Senalik D."/>
            <person name="Zeng P."/>
            <person name="Satapoomin P."/>
            <person name="Huang J."/>
            <person name="Bowman M."/>
            <person name="Iovene M."/>
            <person name="Sanseverino W."/>
            <person name="Cavagnaro P."/>
            <person name="Yildiz M."/>
            <person name="Macko-Podgorni A."/>
            <person name="Moranska E."/>
            <person name="Grzebelus E."/>
            <person name="Grzebelus D."/>
            <person name="Ashrafi H."/>
            <person name="Zheng Z."/>
            <person name="Cheng S."/>
            <person name="Spooner D."/>
            <person name="Van Deynze A."/>
            <person name="Simon P."/>
        </authorList>
    </citation>
    <scope>NUCLEOTIDE SEQUENCE [LARGE SCALE GENOMIC DNA]</scope>
    <source>
        <tissue evidence="1">Leaf</tissue>
    </source>
</reference>
<dbReference type="Proteomes" id="UP000077755">
    <property type="component" value="Chromosome 1"/>
</dbReference>
<sequence>MKYNLRSAYCKILLQAAALSHILKIAYYCAEAQRFILVARTKEVLGTHRT</sequence>
<dbReference type="EMBL" id="LNRQ01000001">
    <property type="protein sequence ID" value="KZN10153.1"/>
    <property type="molecule type" value="Genomic_DNA"/>
</dbReference>